<dbReference type="Pfam" id="PF03099">
    <property type="entry name" value="BPL_LplA_LipB"/>
    <property type="match status" value="1"/>
</dbReference>
<dbReference type="STRING" id="1123272.SAMN02745824_2624"/>
<dbReference type="AlphaFoldDB" id="A0A1N6G0D9"/>
<evidence type="ECO:0000256" key="2">
    <source>
        <dbReference type="ARBA" id="ARBA00022741"/>
    </source>
</evidence>
<dbReference type="InterPro" id="IPR045864">
    <property type="entry name" value="aa-tRNA-synth_II/BPL/LPL"/>
</dbReference>
<reference evidence="9" key="1">
    <citation type="submission" date="2016-11" db="EMBL/GenBank/DDBJ databases">
        <authorList>
            <person name="Varghese N."/>
            <person name="Submissions S."/>
        </authorList>
    </citation>
    <scope>NUCLEOTIDE SEQUENCE [LARGE SCALE GENOMIC DNA]</scope>
    <source>
        <strain evidence="9">DSM 22363</strain>
    </source>
</reference>
<keyword evidence="3" id="KW-0067">ATP-binding</keyword>
<dbReference type="CDD" id="cd16442">
    <property type="entry name" value="BPL"/>
    <property type="match status" value="1"/>
</dbReference>
<dbReference type="GO" id="GO:0004077">
    <property type="term" value="F:biotin--[biotin carboxyl-carrier protein] ligase activity"/>
    <property type="evidence" value="ECO:0007669"/>
    <property type="project" value="UniProtKB-EC"/>
</dbReference>
<dbReference type="Gene3D" id="3.30.930.10">
    <property type="entry name" value="Bira Bifunctional Protein, Domain 2"/>
    <property type="match status" value="1"/>
</dbReference>
<feature type="domain" description="BPL/LPL catalytic" evidence="7">
    <location>
        <begin position="1"/>
        <end position="155"/>
    </location>
</feature>
<evidence type="ECO:0000256" key="5">
    <source>
        <dbReference type="ARBA" id="ARBA00024227"/>
    </source>
</evidence>
<dbReference type="SUPFAM" id="SSF50037">
    <property type="entry name" value="C-terminal domain of transcriptional repressors"/>
    <property type="match status" value="1"/>
</dbReference>
<dbReference type="Pfam" id="PF02237">
    <property type="entry name" value="BPL_C"/>
    <property type="match status" value="1"/>
</dbReference>
<dbReference type="EC" id="6.3.4.15" evidence="5"/>
<dbReference type="NCBIfam" id="TIGR00121">
    <property type="entry name" value="birA_ligase"/>
    <property type="match status" value="1"/>
</dbReference>
<evidence type="ECO:0000313" key="9">
    <source>
        <dbReference type="Proteomes" id="UP000185192"/>
    </source>
</evidence>
<evidence type="ECO:0000313" key="8">
    <source>
        <dbReference type="EMBL" id="SIO01019.1"/>
    </source>
</evidence>
<evidence type="ECO:0000256" key="4">
    <source>
        <dbReference type="ARBA" id="ARBA00023267"/>
    </source>
</evidence>
<gene>
    <name evidence="8" type="ORF">SAMN02745824_2624</name>
</gene>
<keyword evidence="1 8" id="KW-0436">Ligase</keyword>
<dbReference type="PANTHER" id="PTHR12835:SF5">
    <property type="entry name" value="BIOTIN--PROTEIN LIGASE"/>
    <property type="match status" value="1"/>
</dbReference>
<evidence type="ECO:0000256" key="3">
    <source>
        <dbReference type="ARBA" id="ARBA00022840"/>
    </source>
</evidence>
<comment type="catalytic activity">
    <reaction evidence="6">
        <text>biotin + L-lysyl-[protein] + ATP = N(6)-biotinyl-L-lysyl-[protein] + AMP + diphosphate + H(+)</text>
        <dbReference type="Rhea" id="RHEA:11756"/>
        <dbReference type="Rhea" id="RHEA-COMP:9752"/>
        <dbReference type="Rhea" id="RHEA-COMP:10505"/>
        <dbReference type="ChEBI" id="CHEBI:15378"/>
        <dbReference type="ChEBI" id="CHEBI:29969"/>
        <dbReference type="ChEBI" id="CHEBI:30616"/>
        <dbReference type="ChEBI" id="CHEBI:33019"/>
        <dbReference type="ChEBI" id="CHEBI:57586"/>
        <dbReference type="ChEBI" id="CHEBI:83144"/>
        <dbReference type="ChEBI" id="CHEBI:456215"/>
        <dbReference type="EC" id="6.3.4.15"/>
    </reaction>
</comment>
<dbReference type="Gene3D" id="2.30.30.100">
    <property type="match status" value="1"/>
</dbReference>
<accession>A0A1N6G0D9</accession>
<dbReference type="GO" id="GO:0005737">
    <property type="term" value="C:cytoplasm"/>
    <property type="evidence" value="ECO:0007669"/>
    <property type="project" value="TreeGrafter"/>
</dbReference>
<keyword evidence="4" id="KW-0092">Biotin</keyword>
<keyword evidence="2" id="KW-0547">Nucleotide-binding</keyword>
<dbReference type="InterPro" id="IPR003142">
    <property type="entry name" value="BPL_C"/>
</dbReference>
<sequence>MQQKDPSLTEGLWLRAERQSGGKGRLGRAWESPVGNLYCSTVVDCRDTDPSPSTLSFVTALAVSDGIAAHIEPGSIKLKWPNDILVGGAKICGILLERCGDHVIVGTGVNVSVTPEVQDRQVTSLLDEGADPELSAETLLQEIAASFAQWLSLWRRDGLLPVLQEWRKRAHAEGTMLTINKHSSNSLIGSYAGLSDEGALRLRKPDGTLIEIHAGDVEIG</sequence>
<evidence type="ECO:0000256" key="1">
    <source>
        <dbReference type="ARBA" id="ARBA00022598"/>
    </source>
</evidence>
<dbReference type="InterPro" id="IPR004408">
    <property type="entry name" value="Biotin_CoA_COase_ligase"/>
</dbReference>
<dbReference type="InterPro" id="IPR008988">
    <property type="entry name" value="Transcriptional_repressor_C"/>
</dbReference>
<evidence type="ECO:0000256" key="6">
    <source>
        <dbReference type="ARBA" id="ARBA00047846"/>
    </source>
</evidence>
<protein>
    <recommendedName>
        <fullName evidence="5">biotin--[biotin carboxyl-carrier protein] ligase</fullName>
        <ecNumber evidence="5">6.3.4.15</ecNumber>
    </recommendedName>
</protein>
<dbReference type="SUPFAM" id="SSF55681">
    <property type="entry name" value="Class II aaRS and biotin synthetases"/>
    <property type="match status" value="1"/>
</dbReference>
<proteinExistence type="predicted"/>
<dbReference type="Proteomes" id="UP000185192">
    <property type="component" value="Unassembled WGS sequence"/>
</dbReference>
<organism evidence="8 9">
    <name type="scientific">Parasphingorhabdus marina DSM 22363</name>
    <dbReference type="NCBI Taxonomy" id="1123272"/>
    <lineage>
        <taxon>Bacteria</taxon>
        <taxon>Pseudomonadati</taxon>
        <taxon>Pseudomonadota</taxon>
        <taxon>Alphaproteobacteria</taxon>
        <taxon>Sphingomonadales</taxon>
        <taxon>Sphingomonadaceae</taxon>
        <taxon>Parasphingorhabdus</taxon>
    </lineage>
</organism>
<keyword evidence="9" id="KW-1185">Reference proteome</keyword>
<dbReference type="PANTHER" id="PTHR12835">
    <property type="entry name" value="BIOTIN PROTEIN LIGASE"/>
    <property type="match status" value="1"/>
</dbReference>
<dbReference type="GO" id="GO:0005524">
    <property type="term" value="F:ATP binding"/>
    <property type="evidence" value="ECO:0007669"/>
    <property type="project" value="UniProtKB-KW"/>
</dbReference>
<dbReference type="PROSITE" id="PS51733">
    <property type="entry name" value="BPL_LPL_CATALYTIC"/>
    <property type="match status" value="1"/>
</dbReference>
<name>A0A1N6G0D9_9SPHN</name>
<evidence type="ECO:0000259" key="7">
    <source>
        <dbReference type="PROSITE" id="PS51733"/>
    </source>
</evidence>
<dbReference type="EMBL" id="FSQW01000002">
    <property type="protein sequence ID" value="SIO01019.1"/>
    <property type="molecule type" value="Genomic_DNA"/>
</dbReference>
<dbReference type="InterPro" id="IPR004143">
    <property type="entry name" value="BPL_LPL_catalytic"/>
</dbReference>